<keyword evidence="3" id="KW-1185">Reference proteome</keyword>
<comment type="caution">
    <text evidence="2">The sequence shown here is derived from an EMBL/GenBank/DDBJ whole genome shotgun (WGS) entry which is preliminary data.</text>
</comment>
<dbReference type="Proteomes" id="UP001151760">
    <property type="component" value="Unassembled WGS sequence"/>
</dbReference>
<reference evidence="2" key="1">
    <citation type="journal article" date="2022" name="Int. J. Mol. Sci.">
        <title>Draft Genome of Tanacetum Coccineum: Genomic Comparison of Closely Related Tanacetum-Family Plants.</title>
        <authorList>
            <person name="Yamashiro T."/>
            <person name="Shiraishi A."/>
            <person name="Nakayama K."/>
            <person name="Satake H."/>
        </authorList>
    </citation>
    <scope>NUCLEOTIDE SEQUENCE</scope>
</reference>
<evidence type="ECO:0000313" key="3">
    <source>
        <dbReference type="Proteomes" id="UP001151760"/>
    </source>
</evidence>
<dbReference type="EMBL" id="BQNB010008871">
    <property type="protein sequence ID" value="GJS55479.1"/>
    <property type="molecule type" value="Genomic_DNA"/>
</dbReference>
<accession>A0ABQ4WRF0</accession>
<evidence type="ECO:0000256" key="1">
    <source>
        <dbReference type="SAM" id="MobiDB-lite"/>
    </source>
</evidence>
<protein>
    <submittedName>
        <fullName evidence="2">Uncharacterized protein</fullName>
    </submittedName>
</protein>
<feature type="region of interest" description="Disordered" evidence="1">
    <location>
        <begin position="37"/>
        <end position="69"/>
    </location>
</feature>
<organism evidence="2 3">
    <name type="scientific">Tanacetum coccineum</name>
    <dbReference type="NCBI Taxonomy" id="301880"/>
    <lineage>
        <taxon>Eukaryota</taxon>
        <taxon>Viridiplantae</taxon>
        <taxon>Streptophyta</taxon>
        <taxon>Embryophyta</taxon>
        <taxon>Tracheophyta</taxon>
        <taxon>Spermatophyta</taxon>
        <taxon>Magnoliopsida</taxon>
        <taxon>eudicotyledons</taxon>
        <taxon>Gunneridae</taxon>
        <taxon>Pentapetalae</taxon>
        <taxon>asterids</taxon>
        <taxon>campanulids</taxon>
        <taxon>Asterales</taxon>
        <taxon>Asteraceae</taxon>
        <taxon>Asteroideae</taxon>
        <taxon>Anthemideae</taxon>
        <taxon>Anthemidinae</taxon>
        <taxon>Tanacetum</taxon>
    </lineage>
</organism>
<proteinExistence type="predicted"/>
<evidence type="ECO:0000313" key="2">
    <source>
        <dbReference type="EMBL" id="GJS55479.1"/>
    </source>
</evidence>
<sequence>MKCKNVDTNFEKQSILGKPPLQPIRNQQVVRQPTVYKSERSQVAKHRSASKVDVSNNLTKPVTPHSWPQVRKSSFAKPYDVNAPGLSRNFPKHVSFQSPRELLGSNDMVHT</sequence>
<reference evidence="2" key="2">
    <citation type="submission" date="2022-01" db="EMBL/GenBank/DDBJ databases">
        <authorList>
            <person name="Yamashiro T."/>
            <person name="Shiraishi A."/>
            <person name="Satake H."/>
            <person name="Nakayama K."/>
        </authorList>
    </citation>
    <scope>NUCLEOTIDE SEQUENCE</scope>
</reference>
<name>A0ABQ4WRF0_9ASTR</name>
<gene>
    <name evidence="2" type="ORF">Tco_0628841</name>
</gene>